<dbReference type="InterPro" id="IPR020841">
    <property type="entry name" value="PKS_Beta-ketoAc_synthase_dom"/>
</dbReference>
<dbReference type="SMART" id="SM00825">
    <property type="entry name" value="PKS_KS"/>
    <property type="match status" value="1"/>
</dbReference>
<dbReference type="InterPro" id="IPR014031">
    <property type="entry name" value="Ketoacyl_synth_C"/>
</dbReference>
<feature type="domain" description="Ketosynthase family 3 (KS3)" evidence="5">
    <location>
        <begin position="1"/>
        <end position="372"/>
    </location>
</feature>
<name>A0ABX8RGJ5_NOCIO</name>
<gene>
    <name evidence="6" type="ORF">KV110_22960</name>
</gene>
<evidence type="ECO:0000256" key="1">
    <source>
        <dbReference type="ARBA" id="ARBA00004796"/>
    </source>
</evidence>
<dbReference type="InterPro" id="IPR000794">
    <property type="entry name" value="Beta-ketoacyl_synthase"/>
</dbReference>
<evidence type="ECO:0000313" key="7">
    <source>
        <dbReference type="Proteomes" id="UP000694257"/>
    </source>
</evidence>
<dbReference type="RefSeq" id="WP_218469344.1">
    <property type="nucleotide sequence ID" value="NZ_BAABJN010000008.1"/>
</dbReference>
<evidence type="ECO:0000259" key="5">
    <source>
        <dbReference type="PROSITE" id="PS52004"/>
    </source>
</evidence>
<sequence>MSVVIEASACRTCFGDGDATFLALLDGRSGIARLRYVDSGKVNVRCGFHAEPRTEEETFRASRWLGECVAEALARSAVDPRRHRVRAIIATGLRELRAVERMALDSDAEFAADALHFGTVVRRAAPGIADVLTISNACSAGGYALALAQDLLDAGEADAVVVGGTDSMTASMLAMIGKVSETPTTAVRPFDTDRTGVLLGEGAVVLVVVRESLVGALARARLLATGLSCDAARETALDHDGICRAMREAFERGARDPSCVDLVVAHGTGTALNDPAEATALSEVFGAATPLVTALKGAVGHTSGGSALLSTEIAIRCMAAGMVPPVVGLRQALPEAAHLRLVAGRPVTASVRTAQVNSFGFGGVNAVTLLEAVA</sequence>
<dbReference type="PROSITE" id="PS52004">
    <property type="entry name" value="KS3_2"/>
    <property type="match status" value="1"/>
</dbReference>
<dbReference type="PANTHER" id="PTHR11712">
    <property type="entry name" value="POLYKETIDE SYNTHASE-RELATED"/>
    <property type="match status" value="1"/>
</dbReference>
<proteinExistence type="inferred from homology"/>
<evidence type="ECO:0000256" key="3">
    <source>
        <dbReference type="ARBA" id="ARBA00022679"/>
    </source>
</evidence>
<accession>A0ABX8RGJ5</accession>
<evidence type="ECO:0000313" key="6">
    <source>
        <dbReference type="EMBL" id="QXN88461.1"/>
    </source>
</evidence>
<dbReference type="PANTHER" id="PTHR11712:SF347">
    <property type="entry name" value="BETA KETOACYL-ACYL CARRIER PROTEIN SYNTHASE"/>
    <property type="match status" value="1"/>
</dbReference>
<comment type="pathway">
    <text evidence="1">Lipid metabolism; mycolic acid biosynthesis.</text>
</comment>
<evidence type="ECO:0000256" key="4">
    <source>
        <dbReference type="RuleBase" id="RU003694"/>
    </source>
</evidence>
<dbReference type="EMBL" id="CP078145">
    <property type="protein sequence ID" value="QXN88461.1"/>
    <property type="molecule type" value="Genomic_DNA"/>
</dbReference>
<keyword evidence="7" id="KW-1185">Reference proteome</keyword>
<dbReference type="Proteomes" id="UP000694257">
    <property type="component" value="Chromosome"/>
</dbReference>
<dbReference type="InterPro" id="IPR014030">
    <property type="entry name" value="Ketoacyl_synth_N"/>
</dbReference>
<organism evidence="6 7">
    <name type="scientific">Nocardia iowensis</name>
    <dbReference type="NCBI Taxonomy" id="204891"/>
    <lineage>
        <taxon>Bacteria</taxon>
        <taxon>Bacillati</taxon>
        <taxon>Actinomycetota</taxon>
        <taxon>Actinomycetes</taxon>
        <taxon>Mycobacteriales</taxon>
        <taxon>Nocardiaceae</taxon>
        <taxon>Nocardia</taxon>
    </lineage>
</organism>
<dbReference type="Pfam" id="PF00109">
    <property type="entry name" value="ketoacyl-synt"/>
    <property type="match status" value="1"/>
</dbReference>
<evidence type="ECO:0000256" key="2">
    <source>
        <dbReference type="ARBA" id="ARBA00008467"/>
    </source>
</evidence>
<dbReference type="Pfam" id="PF02801">
    <property type="entry name" value="Ketoacyl-synt_C"/>
    <property type="match status" value="1"/>
</dbReference>
<keyword evidence="3 4" id="KW-0808">Transferase</keyword>
<comment type="similarity">
    <text evidence="2 4">Belongs to the thiolase-like superfamily. Beta-ketoacyl-ACP synthases family.</text>
</comment>
<protein>
    <submittedName>
        <fullName evidence="6">3-oxoacyl-ACP synthase</fullName>
    </submittedName>
</protein>
<reference evidence="6 7" key="1">
    <citation type="submission" date="2021-07" db="EMBL/GenBank/DDBJ databases">
        <title>Whole Genome Sequence of Nocardia Iowensis.</title>
        <authorList>
            <person name="Lamm A."/>
            <person name="Collins-Fairclough A.M."/>
            <person name="Bunk B."/>
            <person name="Sproer C."/>
        </authorList>
    </citation>
    <scope>NUCLEOTIDE SEQUENCE [LARGE SCALE GENOMIC DNA]</scope>
    <source>
        <strain evidence="6 7">NRRL 5646</strain>
    </source>
</reference>